<protein>
    <submittedName>
        <fullName evidence="1">Uncharacterized protein</fullName>
    </submittedName>
</protein>
<dbReference type="AlphaFoldDB" id="A0A919AV64"/>
<dbReference type="RefSeq" id="WP_191253051.1">
    <property type="nucleotide sequence ID" value="NZ_BNCI01000002.1"/>
</dbReference>
<proteinExistence type="predicted"/>
<keyword evidence="2" id="KW-1185">Reference proteome</keyword>
<accession>A0A919AV64</accession>
<evidence type="ECO:0000313" key="1">
    <source>
        <dbReference type="EMBL" id="GHF27162.1"/>
    </source>
</evidence>
<gene>
    <name evidence="1" type="ORF">GCM10017044_22760</name>
</gene>
<evidence type="ECO:0000313" key="2">
    <source>
        <dbReference type="Proteomes" id="UP000630923"/>
    </source>
</evidence>
<dbReference type="EMBL" id="BNCI01000002">
    <property type="protein sequence ID" value="GHF27162.1"/>
    <property type="molecule type" value="Genomic_DNA"/>
</dbReference>
<sequence>MKLSKTIEQAHSHLELVQDSQIEELDFVWEGIKFHAVTSSAPDGTGVVRLSAKLGALYFTIEDSLQRSLAIEKVYSTNRGIDGTYSIERDGTVYFHSVTATQKKMSGKELISAMTLILLEAETHLRGLKAHLKSPSDLPT</sequence>
<organism evidence="1 2">
    <name type="scientific">Kordiimonas sediminis</name>
    <dbReference type="NCBI Taxonomy" id="1735581"/>
    <lineage>
        <taxon>Bacteria</taxon>
        <taxon>Pseudomonadati</taxon>
        <taxon>Pseudomonadota</taxon>
        <taxon>Alphaproteobacteria</taxon>
        <taxon>Kordiimonadales</taxon>
        <taxon>Kordiimonadaceae</taxon>
        <taxon>Kordiimonas</taxon>
    </lineage>
</organism>
<reference evidence="1" key="2">
    <citation type="submission" date="2020-09" db="EMBL/GenBank/DDBJ databases">
        <authorList>
            <person name="Sun Q."/>
            <person name="Kim S."/>
        </authorList>
    </citation>
    <scope>NUCLEOTIDE SEQUENCE</scope>
    <source>
        <strain evidence="1">KCTC 42590</strain>
    </source>
</reference>
<dbReference type="Proteomes" id="UP000630923">
    <property type="component" value="Unassembled WGS sequence"/>
</dbReference>
<comment type="caution">
    <text evidence="1">The sequence shown here is derived from an EMBL/GenBank/DDBJ whole genome shotgun (WGS) entry which is preliminary data.</text>
</comment>
<name>A0A919AV64_9PROT</name>
<reference evidence="1" key="1">
    <citation type="journal article" date="2014" name="Int. J. Syst. Evol. Microbiol.">
        <title>Complete genome sequence of Corynebacterium casei LMG S-19264T (=DSM 44701T), isolated from a smear-ripened cheese.</title>
        <authorList>
            <consortium name="US DOE Joint Genome Institute (JGI-PGF)"/>
            <person name="Walter F."/>
            <person name="Albersmeier A."/>
            <person name="Kalinowski J."/>
            <person name="Ruckert C."/>
        </authorList>
    </citation>
    <scope>NUCLEOTIDE SEQUENCE</scope>
    <source>
        <strain evidence="1">KCTC 42590</strain>
    </source>
</reference>